<dbReference type="PROSITE" id="PS50928">
    <property type="entry name" value="ABC_TM1"/>
    <property type="match status" value="1"/>
</dbReference>
<dbReference type="Pfam" id="PF00528">
    <property type="entry name" value="BPD_transp_1"/>
    <property type="match status" value="1"/>
</dbReference>
<keyword evidence="3" id="KW-1003">Cell membrane</keyword>
<gene>
    <name evidence="10" type="ORF">GCM10017772_34780</name>
</gene>
<feature type="transmembrane region" description="Helical" evidence="7">
    <location>
        <begin position="287"/>
        <end position="312"/>
    </location>
</feature>
<reference evidence="10" key="1">
    <citation type="journal article" date="2014" name="Int. J. Syst. Evol. Microbiol.">
        <title>Complete genome sequence of Corynebacterium casei LMG S-19264T (=DSM 44701T), isolated from a smear-ripened cheese.</title>
        <authorList>
            <consortium name="US DOE Joint Genome Institute (JGI-PGF)"/>
            <person name="Walter F."/>
            <person name="Albersmeier A."/>
            <person name="Kalinowski J."/>
            <person name="Ruckert C."/>
        </authorList>
    </citation>
    <scope>NUCLEOTIDE SEQUENCE</scope>
    <source>
        <strain evidence="10">CGMCC 4.7398</strain>
    </source>
</reference>
<reference evidence="10" key="2">
    <citation type="submission" date="2020-09" db="EMBL/GenBank/DDBJ databases">
        <authorList>
            <person name="Sun Q."/>
            <person name="Zhou Y."/>
        </authorList>
    </citation>
    <scope>NUCLEOTIDE SEQUENCE</scope>
    <source>
        <strain evidence="10">CGMCC 4.7398</strain>
    </source>
</reference>
<name>A0A919G199_9MICO</name>
<dbReference type="Gene3D" id="1.10.3720.10">
    <property type="entry name" value="MetI-like"/>
    <property type="match status" value="1"/>
</dbReference>
<keyword evidence="5 7" id="KW-1133">Transmembrane helix</keyword>
<dbReference type="Proteomes" id="UP000627369">
    <property type="component" value="Unassembled WGS sequence"/>
</dbReference>
<evidence type="ECO:0000256" key="6">
    <source>
        <dbReference type="ARBA" id="ARBA00023136"/>
    </source>
</evidence>
<feature type="transmembrane region" description="Helical" evidence="7">
    <location>
        <begin position="156"/>
        <end position="176"/>
    </location>
</feature>
<evidence type="ECO:0000313" key="10">
    <source>
        <dbReference type="EMBL" id="GHH76342.1"/>
    </source>
</evidence>
<dbReference type="SUPFAM" id="SSF161098">
    <property type="entry name" value="MetI-like"/>
    <property type="match status" value="1"/>
</dbReference>
<dbReference type="PANTHER" id="PTHR43386:SF1">
    <property type="entry name" value="D,D-DIPEPTIDE TRANSPORT SYSTEM PERMEASE PROTEIN DDPC-RELATED"/>
    <property type="match status" value="1"/>
</dbReference>
<comment type="subcellular location">
    <subcellularLocation>
        <location evidence="1 7">Cell membrane</location>
        <topology evidence="1 7">Multi-pass membrane protein</topology>
    </subcellularLocation>
</comment>
<dbReference type="EMBL" id="BNAS01000005">
    <property type="protein sequence ID" value="GHH76342.1"/>
    <property type="molecule type" value="Genomic_DNA"/>
</dbReference>
<evidence type="ECO:0000256" key="4">
    <source>
        <dbReference type="ARBA" id="ARBA00022692"/>
    </source>
</evidence>
<proteinExistence type="inferred from homology"/>
<dbReference type="PANTHER" id="PTHR43386">
    <property type="entry name" value="OLIGOPEPTIDE TRANSPORT SYSTEM PERMEASE PROTEIN APPC"/>
    <property type="match status" value="1"/>
</dbReference>
<accession>A0A919G199</accession>
<feature type="transmembrane region" description="Helical" evidence="7">
    <location>
        <begin position="58"/>
        <end position="79"/>
    </location>
</feature>
<feature type="domain" description="ABC transmembrane type-1" evidence="9">
    <location>
        <begin position="117"/>
        <end position="309"/>
    </location>
</feature>
<keyword evidence="2 7" id="KW-0813">Transport</keyword>
<feature type="region of interest" description="Disordered" evidence="8">
    <location>
        <begin position="1"/>
        <end position="40"/>
    </location>
</feature>
<dbReference type="InterPro" id="IPR000515">
    <property type="entry name" value="MetI-like"/>
</dbReference>
<evidence type="ECO:0000256" key="7">
    <source>
        <dbReference type="RuleBase" id="RU363032"/>
    </source>
</evidence>
<sequence>MREEKGMTATQPVAGPGIEASEQPGVTGATSGGVMAGGRKPGGDTRETLYFALRNPKVVIGAVVVLGFLLVGLIGPAFLRFAPMDYAGPPMAPPSADFPFGTTTFGQDVFAQFVAGLRSTFLVGLLGGGVSAVIGMAIGFVAGYRGGLIDELLNMLTNVVLVIPGFVVLIIINAYLGVRSVPMQALYIGVFSWPWVARAVRAQTLSLRTRDFIDLAKLSGVGVGTILRREVAPNMYSYLFMTFVLLFGGSILTAASLDFIGLGPTNAMSLGLMMNQAVQWSALHLGLWWWFIPPGLGITLIVGSLYIMNVGLDEVFNPKLREM</sequence>
<evidence type="ECO:0000256" key="2">
    <source>
        <dbReference type="ARBA" id="ARBA00022448"/>
    </source>
</evidence>
<keyword evidence="4 7" id="KW-0812">Transmembrane</keyword>
<organism evidence="10 11">
    <name type="scientific">Promicromonospora soli</name>
    <dbReference type="NCBI Taxonomy" id="2035533"/>
    <lineage>
        <taxon>Bacteria</taxon>
        <taxon>Bacillati</taxon>
        <taxon>Actinomycetota</taxon>
        <taxon>Actinomycetes</taxon>
        <taxon>Micrococcales</taxon>
        <taxon>Promicromonosporaceae</taxon>
        <taxon>Promicromonospora</taxon>
    </lineage>
</organism>
<evidence type="ECO:0000313" key="11">
    <source>
        <dbReference type="Proteomes" id="UP000627369"/>
    </source>
</evidence>
<dbReference type="InterPro" id="IPR050366">
    <property type="entry name" value="BP-dependent_transpt_permease"/>
</dbReference>
<evidence type="ECO:0000256" key="1">
    <source>
        <dbReference type="ARBA" id="ARBA00004651"/>
    </source>
</evidence>
<comment type="caution">
    <text evidence="10">The sequence shown here is derived from an EMBL/GenBank/DDBJ whole genome shotgun (WGS) entry which is preliminary data.</text>
</comment>
<feature type="transmembrane region" description="Helical" evidence="7">
    <location>
        <begin position="182"/>
        <end position="200"/>
    </location>
</feature>
<evidence type="ECO:0000259" key="9">
    <source>
        <dbReference type="PROSITE" id="PS50928"/>
    </source>
</evidence>
<comment type="similarity">
    <text evidence="7">Belongs to the binding-protein-dependent transport system permease family.</text>
</comment>
<keyword evidence="6 7" id="KW-0472">Membrane</keyword>
<feature type="compositionally biased region" description="Gly residues" evidence="8">
    <location>
        <begin position="30"/>
        <end position="40"/>
    </location>
</feature>
<evidence type="ECO:0000256" key="3">
    <source>
        <dbReference type="ARBA" id="ARBA00022475"/>
    </source>
</evidence>
<evidence type="ECO:0000256" key="8">
    <source>
        <dbReference type="SAM" id="MobiDB-lite"/>
    </source>
</evidence>
<dbReference type="GO" id="GO:0005886">
    <property type="term" value="C:plasma membrane"/>
    <property type="evidence" value="ECO:0007669"/>
    <property type="project" value="UniProtKB-SubCell"/>
</dbReference>
<dbReference type="GO" id="GO:0071916">
    <property type="term" value="F:dipeptide transmembrane transporter activity"/>
    <property type="evidence" value="ECO:0007669"/>
    <property type="project" value="TreeGrafter"/>
</dbReference>
<dbReference type="CDD" id="cd06261">
    <property type="entry name" value="TM_PBP2"/>
    <property type="match status" value="1"/>
</dbReference>
<feature type="transmembrane region" description="Helical" evidence="7">
    <location>
        <begin position="121"/>
        <end position="144"/>
    </location>
</feature>
<dbReference type="InterPro" id="IPR035906">
    <property type="entry name" value="MetI-like_sf"/>
</dbReference>
<feature type="transmembrane region" description="Helical" evidence="7">
    <location>
        <begin position="238"/>
        <end position="262"/>
    </location>
</feature>
<evidence type="ECO:0000256" key="5">
    <source>
        <dbReference type="ARBA" id="ARBA00022989"/>
    </source>
</evidence>
<protein>
    <submittedName>
        <fullName evidence="10">Peptide ABC transporter permease</fullName>
    </submittedName>
</protein>
<dbReference type="AlphaFoldDB" id="A0A919G199"/>
<keyword evidence="11" id="KW-1185">Reference proteome</keyword>